<feature type="compositionally biased region" description="Acidic residues" evidence="1">
    <location>
        <begin position="46"/>
        <end position="58"/>
    </location>
</feature>
<dbReference type="Pfam" id="PF04069">
    <property type="entry name" value="OpuAC"/>
    <property type="match status" value="1"/>
</dbReference>
<evidence type="ECO:0000259" key="3">
    <source>
        <dbReference type="Pfam" id="PF04069"/>
    </source>
</evidence>
<dbReference type="RefSeq" id="WP_114592261.1">
    <property type="nucleotide sequence ID" value="NZ_CP031165.1"/>
</dbReference>
<dbReference type="PROSITE" id="PS51257">
    <property type="entry name" value="PROKAR_LIPOPROTEIN"/>
    <property type="match status" value="1"/>
</dbReference>
<dbReference type="OrthoDB" id="9781705at2"/>
<evidence type="ECO:0000256" key="1">
    <source>
        <dbReference type="SAM" id="MobiDB-lite"/>
    </source>
</evidence>
<keyword evidence="2" id="KW-0732">Signal</keyword>
<protein>
    <submittedName>
        <fullName evidence="4">L-proline glycine betaine binding ABC transporter protein ProX</fullName>
    </submittedName>
</protein>
<dbReference type="Proteomes" id="UP000264006">
    <property type="component" value="Chromosome"/>
</dbReference>
<dbReference type="SUPFAM" id="SSF53850">
    <property type="entry name" value="Periplasmic binding protein-like II"/>
    <property type="match status" value="1"/>
</dbReference>
<evidence type="ECO:0000256" key="2">
    <source>
        <dbReference type="SAM" id="SignalP"/>
    </source>
</evidence>
<dbReference type="EMBL" id="CP031165">
    <property type="protein sequence ID" value="AXV07828.1"/>
    <property type="molecule type" value="Genomic_DNA"/>
</dbReference>
<gene>
    <name evidence="4" type="ORF">DVS28_a3152</name>
</gene>
<organism evidence="4 5">
    <name type="scientific">Euzebya pacifica</name>
    <dbReference type="NCBI Taxonomy" id="1608957"/>
    <lineage>
        <taxon>Bacteria</taxon>
        <taxon>Bacillati</taxon>
        <taxon>Actinomycetota</taxon>
        <taxon>Nitriliruptoria</taxon>
        <taxon>Euzebyales</taxon>
    </lineage>
</organism>
<evidence type="ECO:0000313" key="4">
    <source>
        <dbReference type="EMBL" id="AXV07828.1"/>
    </source>
</evidence>
<dbReference type="InterPro" id="IPR007210">
    <property type="entry name" value="ABC_Gly_betaine_transp_sub-bd"/>
</dbReference>
<dbReference type="GO" id="GO:0043190">
    <property type="term" value="C:ATP-binding cassette (ABC) transporter complex"/>
    <property type="evidence" value="ECO:0007669"/>
    <property type="project" value="InterPro"/>
</dbReference>
<evidence type="ECO:0000313" key="5">
    <source>
        <dbReference type="Proteomes" id="UP000264006"/>
    </source>
</evidence>
<dbReference type="CDD" id="cd13606">
    <property type="entry name" value="PBP2_ProX_like"/>
    <property type="match status" value="1"/>
</dbReference>
<name>A0A346Y031_9ACTN</name>
<sequence>MTTSTRSRMAAFLLMLVLALVASACASDDDGSDDAAGDASESADGTTDEGAETAEELGDITVGSTNFDEQELVAEMYALALEDAGYTVERRYQLGSREVVLPALTSGEIDVYPEYVGTALEFLNEGAGEATGDTEASTELLRERFAEQGVDVLEPSDAQDKNGLVVRQETADTYGLSTVSDLADVAGDLTLGGPPECPERPLCIPGYESAYGVTFGDFRSLDAGSPVTIEALSAGEIDVALLFTTDGVIAANDWVLLDDDQDLQPAENIVPVIRSEANTDAATEALDAVSAVLTTENVTEMIRQLRVDLADPAEVAETFLTDQGVLG</sequence>
<feature type="signal peptide" evidence="2">
    <location>
        <begin position="1"/>
        <end position="26"/>
    </location>
</feature>
<feature type="chain" id="PRO_5039144739" evidence="2">
    <location>
        <begin position="27"/>
        <end position="327"/>
    </location>
</feature>
<reference evidence="4 5" key="1">
    <citation type="submission" date="2018-09" db="EMBL/GenBank/DDBJ databases">
        <title>Complete genome sequence of Euzebya sp. DY32-46 isolated from seawater of Pacific Ocean.</title>
        <authorList>
            <person name="Xu L."/>
            <person name="Wu Y.-H."/>
            <person name="Xu X.-W."/>
        </authorList>
    </citation>
    <scope>NUCLEOTIDE SEQUENCE [LARGE SCALE GENOMIC DNA]</scope>
    <source>
        <strain evidence="4 5">DY32-46</strain>
    </source>
</reference>
<dbReference type="GO" id="GO:0022857">
    <property type="term" value="F:transmembrane transporter activity"/>
    <property type="evidence" value="ECO:0007669"/>
    <property type="project" value="InterPro"/>
</dbReference>
<accession>A0A346Y031</accession>
<dbReference type="Gene3D" id="3.40.190.10">
    <property type="entry name" value="Periplasmic binding protein-like II"/>
    <property type="match status" value="1"/>
</dbReference>
<keyword evidence="5" id="KW-1185">Reference proteome</keyword>
<feature type="domain" description="ABC-type glycine betaine transport system substrate-binding" evidence="3">
    <location>
        <begin position="59"/>
        <end position="321"/>
    </location>
</feature>
<dbReference type="AlphaFoldDB" id="A0A346Y031"/>
<dbReference type="KEGG" id="euz:DVS28_a3152"/>
<proteinExistence type="predicted"/>
<dbReference type="Gene3D" id="3.40.190.120">
    <property type="entry name" value="Osmoprotection protein (prox), domain 2"/>
    <property type="match status" value="1"/>
</dbReference>
<feature type="region of interest" description="Disordered" evidence="1">
    <location>
        <begin position="30"/>
        <end position="63"/>
    </location>
</feature>